<accession>A0A2M8EPX2</accession>
<dbReference type="InterPro" id="IPR050708">
    <property type="entry name" value="T6SS_VgrG/RHS"/>
</dbReference>
<dbReference type="Proteomes" id="UP000230251">
    <property type="component" value="Unassembled WGS sequence"/>
</dbReference>
<protein>
    <recommendedName>
        <fullName evidence="8">Insecticide toxin TcdB middle/N-terminal domain-containing protein</fullName>
    </recommendedName>
</protein>
<evidence type="ECO:0000256" key="1">
    <source>
        <dbReference type="ARBA" id="ARBA00004613"/>
    </source>
</evidence>
<dbReference type="PANTHER" id="PTHR32305:SF15">
    <property type="entry name" value="PROTEIN RHSA-RELATED"/>
    <property type="match status" value="1"/>
</dbReference>
<proteinExistence type="predicted"/>
<dbReference type="GO" id="GO:0005737">
    <property type="term" value="C:cytoplasm"/>
    <property type="evidence" value="ECO:0007669"/>
    <property type="project" value="InterPro"/>
</dbReference>
<dbReference type="GO" id="GO:0005576">
    <property type="term" value="C:extracellular region"/>
    <property type="evidence" value="ECO:0007669"/>
    <property type="project" value="UniProtKB-SubCell"/>
</dbReference>
<evidence type="ECO:0000256" key="3">
    <source>
        <dbReference type="ARBA" id="ARBA00022729"/>
    </source>
</evidence>
<dbReference type="InterPro" id="IPR006530">
    <property type="entry name" value="YD"/>
</dbReference>
<dbReference type="Pfam" id="PF03534">
    <property type="entry name" value="SpvB"/>
    <property type="match status" value="1"/>
</dbReference>
<dbReference type="SUPFAM" id="SSF69318">
    <property type="entry name" value="Integrin alpha N-terminal domain"/>
    <property type="match status" value="1"/>
</dbReference>
<dbReference type="Pfam" id="PF13517">
    <property type="entry name" value="FG-GAP_3"/>
    <property type="match status" value="2"/>
</dbReference>
<sequence>MNYSKRLGFFAVTSLLMCFFFYTPVFATGPTELWSQWGGEYHTDLQSGAASYSIPIDIPEGRNGLTPSISLQYSSLHTDDISMLGYGWWLPETRIVRRPLTGVMTMYDDGAFALEMNGSYIKLIDLSLTSGEYGTYGAEVESEYYLITFNSDDSWTVSTKTGIEYTFGTSTDSRIDNQADATQIYAWYVNDIRDQNDNFISYEYYKDGAALYPSTINYTGSGTVDGPFTVRFEPFAGGTPVARADIQSSSVAGFAIDYQYLLEGIEVDVDGKTSPVKTYDLSFDVGDNDYRSLLNSVTVSGLDSDGTEITLEPYEFTYTEATDSWTQDSGSGYDLAEENFGINQIGLGDFTGDGMSDVMHLVPSGSGPISKGFWEGGENGFDHTTSEWTLPDFGFSSSSSIIADINNDGYADMVRSDTAASVWEVYLNTGEKSFDEVSSSWSTPSNITFSGSSSYLFGDVNGDHLLDILQQTGCSAGVCATTKVWLGNGQTGWDDATSSYSLPYIDTNNEGVFLGDVNADGLDDIYHFYYGSEDVFLNNGDGTWTDVSSDWDLPSITLSRKHTITNTQLDLNSDGYLDFYQANTSSASAKAWFGNGHGWEQDTSFTGYMSASTVIGLRFGDFNGDGLTDSMYGDCSYSCSGYVYLHDGEKPDILSDVTMPQGGTQNFEYTPSTRHTNDDGELTNDSLPFVFPTVKTSTKNDGLGNEYSINYSYRDGAFTNTDVYDGRFAGFGSTVETFDDGSKNVTYYHQGGGYNGSALGEYNDSYNKIGQVYHKDIFDESGTKLQSNVGRIYETDLGDGRVHVYNDRSLLMIYDSDGSHVDSATRNAFFDAYGNLTRFVDYGEVTGYDSGYFVDVGDDLLVTVKTYVNTVTSPYLVGLTTFETITDYSGAVTHRTNYRYDDLLTGKVTKGNLTMKRSQLTDVAVHGVTTWATQKYSYDSYGNVSKSTDPNGYATEYEYDSWSMYPVLVTDSLGYATMLETDSITGNKTQVIDANGTIEELDYDSFGRIESHRLSSSTSETSLITLEDYEYDIASTPNSVEITKYLDSSTGTQSVAYYDGLGRLAQTRSMLENLVDYSVIDHEYDDADREIRTSVAYEDTGSIYSAADTSKSDINVDYDRAGKKLSVSDDVGTVLHDYDGRETTVTDEEGNQKTYTYDARGRLIRVDEIEDGATYSTSYEFDSAGNLIGLEDSQGNVREFTYDWGGRRLTAGDLHSPSTSSYGTWTYTYDYNGNVKSATNPNGDTINYGYDGLGRLKAENSQATTGTDITFTYDTATNGIGKLAEARRGWVASVYSYDEQGKTASETMTIGSNTYTTSYEYDYQGNITSTEYPGGKVLDQFYNAQGLLDSAQFDGVDVVSAIDYNANNQPESIMYGNGVITSHSYDDTKRYWRTDTDTFTGTTALQDLNYIYDNVGNITQLTDASDLGTAKIMSYTYDDLYRLKNAVSSGSASTLGEYDYTYSYDAIGNMTADPVHGILTYGDASNPHALTEIDGQTWT</sequence>
<dbReference type="Gene3D" id="2.130.10.130">
    <property type="entry name" value="Integrin alpha, N-terminal"/>
    <property type="match status" value="1"/>
</dbReference>
<organism evidence="6 7">
    <name type="scientific">Candidatus Uhrbacteria bacterium CG_4_9_14_0_2_um_filter_41_50</name>
    <dbReference type="NCBI Taxonomy" id="1975031"/>
    <lineage>
        <taxon>Bacteria</taxon>
        <taxon>Candidatus Uhriibacteriota</taxon>
    </lineage>
</organism>
<evidence type="ECO:0000256" key="4">
    <source>
        <dbReference type="ARBA" id="ARBA00023026"/>
    </source>
</evidence>
<dbReference type="Pfam" id="PF05593">
    <property type="entry name" value="RHS_repeat"/>
    <property type="match status" value="3"/>
</dbReference>
<dbReference type="InterPro" id="IPR031325">
    <property type="entry name" value="RHS_repeat"/>
</dbReference>
<feature type="chain" id="PRO_5014727951" description="Insecticide toxin TcdB middle/N-terminal domain-containing protein" evidence="5">
    <location>
        <begin position="28"/>
        <end position="1499"/>
    </location>
</feature>
<keyword evidence="2" id="KW-0964">Secreted</keyword>
<comment type="subcellular location">
    <subcellularLocation>
        <location evidence="1">Secreted</location>
    </subcellularLocation>
</comment>
<evidence type="ECO:0000313" key="7">
    <source>
        <dbReference type="Proteomes" id="UP000230251"/>
    </source>
</evidence>
<dbReference type="NCBIfam" id="TIGR01643">
    <property type="entry name" value="YD_repeat_2x"/>
    <property type="match status" value="2"/>
</dbReference>
<dbReference type="InterPro" id="IPR013517">
    <property type="entry name" value="FG-GAP"/>
</dbReference>
<name>A0A2M8EPX2_9BACT</name>
<dbReference type="EMBL" id="PFSI01000019">
    <property type="protein sequence ID" value="PJC24774.1"/>
    <property type="molecule type" value="Genomic_DNA"/>
</dbReference>
<comment type="caution">
    <text evidence="6">The sequence shown here is derived from an EMBL/GenBank/DDBJ whole genome shotgun (WGS) entry which is preliminary data.</text>
</comment>
<keyword evidence="3 5" id="KW-0732">Signal</keyword>
<evidence type="ECO:0000313" key="6">
    <source>
        <dbReference type="EMBL" id="PJC24774.1"/>
    </source>
</evidence>
<feature type="signal peptide" evidence="5">
    <location>
        <begin position="1"/>
        <end position="27"/>
    </location>
</feature>
<evidence type="ECO:0000256" key="2">
    <source>
        <dbReference type="ARBA" id="ARBA00022525"/>
    </source>
</evidence>
<evidence type="ECO:0000256" key="5">
    <source>
        <dbReference type="SAM" id="SignalP"/>
    </source>
</evidence>
<evidence type="ECO:0008006" key="8">
    <source>
        <dbReference type="Google" id="ProtNLM"/>
    </source>
</evidence>
<keyword evidence="4" id="KW-0843">Virulence</keyword>
<dbReference type="Gene3D" id="2.180.10.10">
    <property type="entry name" value="RHS repeat-associated core"/>
    <property type="match status" value="2"/>
</dbReference>
<reference evidence="7" key="1">
    <citation type="submission" date="2017-09" db="EMBL/GenBank/DDBJ databases">
        <title>Depth-based differentiation of microbial function through sediment-hosted aquifers and enrichment of novel symbionts in the deep terrestrial subsurface.</title>
        <authorList>
            <person name="Probst A.J."/>
            <person name="Ladd B."/>
            <person name="Jarett J.K."/>
            <person name="Geller-Mcgrath D.E."/>
            <person name="Sieber C.M.K."/>
            <person name="Emerson J.B."/>
            <person name="Anantharaman K."/>
            <person name="Thomas B.C."/>
            <person name="Malmstrom R."/>
            <person name="Stieglmeier M."/>
            <person name="Klingl A."/>
            <person name="Woyke T."/>
            <person name="Ryan C.M."/>
            <person name="Banfield J.F."/>
        </authorList>
    </citation>
    <scope>NUCLEOTIDE SEQUENCE [LARGE SCALE GENOMIC DNA]</scope>
</reference>
<feature type="non-terminal residue" evidence="6">
    <location>
        <position position="1499"/>
    </location>
</feature>
<dbReference type="InterPro" id="IPR028994">
    <property type="entry name" value="Integrin_alpha_N"/>
</dbReference>
<dbReference type="InterPro" id="IPR003284">
    <property type="entry name" value="Sal_SpvB"/>
</dbReference>
<dbReference type="PANTHER" id="PTHR32305">
    <property type="match status" value="1"/>
</dbReference>
<gene>
    <name evidence="6" type="ORF">CO057_01225</name>
</gene>